<dbReference type="EMBL" id="KI536726">
    <property type="protein sequence ID" value="ESR50398.1"/>
    <property type="molecule type" value="Genomic_DNA"/>
</dbReference>
<evidence type="ECO:0000313" key="3">
    <source>
        <dbReference type="Proteomes" id="UP000030687"/>
    </source>
</evidence>
<feature type="domain" description="DUF1985" evidence="1">
    <location>
        <begin position="2"/>
        <end position="51"/>
    </location>
</feature>
<dbReference type="InterPro" id="IPR015410">
    <property type="entry name" value="DUF1985"/>
</dbReference>
<protein>
    <recommendedName>
        <fullName evidence="1">DUF1985 domain-containing protein</fullName>
    </recommendedName>
</protein>
<dbReference type="AlphaFoldDB" id="V4SRF3"/>
<proteinExistence type="predicted"/>
<sequence length="301" mass="34268">MVKFAMLYFLESVLLGKEPKNKIDGLHIRLLDNFKEFNNYPWGRLSFEATMLSLKNIVTRRSKRIGSLDPNTEEKYSLYGFPYAFQKQELGELNAVSGDEPNNEPNSAHSNVQMQQQVDVVMDDRHATITDDISHTPFDAPSPRFFPSPRNAPTFQRTTPFHEKTSKNVTLFCRVSIGDHVAPTFQKIYDRLSKIEEKVQKIDVLEAKLDNITKELWRTTKLLEEFLAPFNAAKDSLTDQPPAHDPPTSVASDVVIDKMDVQLPAHDPHISVASHVDHDKIDDQGLLIHLHMIIKPQGLLM</sequence>
<dbReference type="PANTHER" id="PTHR48449">
    <property type="entry name" value="DUF1985 DOMAIN-CONTAINING PROTEIN"/>
    <property type="match status" value="1"/>
</dbReference>
<gene>
    <name evidence="2" type="ORF">CICLE_v10033786mg</name>
</gene>
<dbReference type="KEGG" id="cic:CICLE_v10033786mg"/>
<name>V4SRF3_CITCL</name>
<reference evidence="2 3" key="1">
    <citation type="submission" date="2013-10" db="EMBL/GenBank/DDBJ databases">
        <authorList>
            <consortium name="International Citrus Genome Consortium"/>
            <person name="Jenkins J."/>
            <person name="Schmutz J."/>
            <person name="Prochnik S."/>
            <person name="Rokhsar D."/>
            <person name="Gmitter F."/>
            <person name="Ollitrault P."/>
            <person name="Machado M."/>
            <person name="Talon M."/>
            <person name="Wincker P."/>
            <person name="Jaillon O."/>
            <person name="Morgante M."/>
        </authorList>
    </citation>
    <scope>NUCLEOTIDE SEQUENCE</scope>
    <source>
        <strain evidence="3">cv. Clemenules</strain>
    </source>
</reference>
<dbReference type="Gramene" id="ESR50398">
    <property type="protein sequence ID" value="ESR50398"/>
    <property type="gene ID" value="CICLE_v10033786mg"/>
</dbReference>
<accession>V4SRF3</accession>
<dbReference type="Pfam" id="PF09331">
    <property type="entry name" value="DUF1985"/>
    <property type="match status" value="1"/>
</dbReference>
<organism evidence="2 3">
    <name type="scientific">Citrus clementina</name>
    <name type="common">Clementine</name>
    <name type="synonym">Citrus deliciosa x Citrus sinensis</name>
    <dbReference type="NCBI Taxonomy" id="85681"/>
    <lineage>
        <taxon>Eukaryota</taxon>
        <taxon>Viridiplantae</taxon>
        <taxon>Streptophyta</taxon>
        <taxon>Embryophyta</taxon>
        <taxon>Tracheophyta</taxon>
        <taxon>Spermatophyta</taxon>
        <taxon>Magnoliopsida</taxon>
        <taxon>eudicotyledons</taxon>
        <taxon>Gunneridae</taxon>
        <taxon>Pentapetalae</taxon>
        <taxon>rosids</taxon>
        <taxon>malvids</taxon>
        <taxon>Sapindales</taxon>
        <taxon>Rutaceae</taxon>
        <taxon>Aurantioideae</taxon>
        <taxon>Citrus</taxon>
    </lineage>
</organism>
<dbReference type="Proteomes" id="UP000030687">
    <property type="component" value="Unassembled WGS sequence"/>
</dbReference>
<evidence type="ECO:0000259" key="1">
    <source>
        <dbReference type="Pfam" id="PF09331"/>
    </source>
</evidence>
<keyword evidence="3" id="KW-1185">Reference proteome</keyword>
<dbReference type="InParanoid" id="V4SRF3"/>
<evidence type="ECO:0000313" key="2">
    <source>
        <dbReference type="EMBL" id="ESR50398.1"/>
    </source>
</evidence>
<dbReference type="PANTHER" id="PTHR48449:SF1">
    <property type="entry name" value="DUF1985 DOMAIN-CONTAINING PROTEIN"/>
    <property type="match status" value="1"/>
</dbReference>